<dbReference type="Gene3D" id="3.40.50.300">
    <property type="entry name" value="P-loop containing nucleotide triphosphate hydrolases"/>
    <property type="match status" value="1"/>
</dbReference>
<keyword evidence="2" id="KW-1185">Reference proteome</keyword>
<evidence type="ECO:0000313" key="1">
    <source>
        <dbReference type="EMBL" id="GAA2376854.1"/>
    </source>
</evidence>
<dbReference type="Proteomes" id="UP001501444">
    <property type="component" value="Unassembled WGS sequence"/>
</dbReference>
<gene>
    <name evidence="1" type="ORF">GCM10010170_081250</name>
</gene>
<dbReference type="InterPro" id="IPR027417">
    <property type="entry name" value="P-loop_NTPase"/>
</dbReference>
<reference evidence="1 2" key="1">
    <citation type="journal article" date="2019" name="Int. J. Syst. Evol. Microbiol.">
        <title>The Global Catalogue of Microorganisms (GCM) 10K type strain sequencing project: providing services to taxonomists for standard genome sequencing and annotation.</title>
        <authorList>
            <consortium name="The Broad Institute Genomics Platform"/>
            <consortium name="The Broad Institute Genome Sequencing Center for Infectious Disease"/>
            <person name="Wu L."/>
            <person name="Ma J."/>
        </authorList>
    </citation>
    <scope>NUCLEOTIDE SEQUENCE [LARGE SCALE GENOMIC DNA]</scope>
    <source>
        <strain evidence="1 2">JCM 3272</strain>
    </source>
</reference>
<organism evidence="1 2">
    <name type="scientific">Dactylosporangium salmoneum</name>
    <dbReference type="NCBI Taxonomy" id="53361"/>
    <lineage>
        <taxon>Bacteria</taxon>
        <taxon>Bacillati</taxon>
        <taxon>Actinomycetota</taxon>
        <taxon>Actinomycetes</taxon>
        <taxon>Micromonosporales</taxon>
        <taxon>Micromonosporaceae</taxon>
        <taxon>Dactylosporangium</taxon>
    </lineage>
</organism>
<sequence length="802" mass="87783">MPDQPWLTRAAVLSVFDLDWLGPGPDDAGERLAAFLAANCERVVDAGGTPRWRLRDDERLRVLRGTPREELLAALGETSGRPDEPVQRLMERYLRGTPVLQDDAGTAELAAALQLQRWFGPDPALPAAAEAQSLLEWRQLLAPLRRLLAAGFLGRADLVEALSRHVTGAPAAPFVVEGVGGSGKSTVLARLVEQSIAAGHLVCYAGLDRSWLLDGGSWSLFDELARQVALQLPVDGRIAGLRARLREAAGRRGYTDIASRGSQRIERVPEELMARLGEIVGDRRLLLVLDTLEELARRDEYVARELSAFLAVLQALVPGLRVVAAGRARPRSGFGAGRVWPLTGLSRKDSVMLLRMLGADTGAELLTRIARLTRGNPLSLHLAADVLRRTGTDPTRLIALGEGDIQGQLYSRLLEHVRDRRARAVAHPGLVVRRITPDVIRAVLAGPCGLAPLTAEDAAQIFRALEREATLCEPSSDGDGALVHRPDVRAIMLAAIARDRPAAARSIHEAAVDYYAHSAEPVARREELYHRLMLARPARELDGRWEEPAGAELAAVLDELPPGSQVYVAGRIGGLRLDPDVRARADDEQWERTARPAAVAMIERRQYDQALALITERRGGDGRSLLPDLEIEVLERLGHKAAALRLCERERRRASALGDDARVRDLIVQQARILERGGRFDEAWDLLEPLAALDRAARARGGPIEPGTRTRDLVLLTSLLRIARHAARPKPVVDPLRAETVALAEDAPARELSGHPSLLRDLAAEVGVLSPRIFNLASIMFRLETVDEYVQVTEEAQGYDQF</sequence>
<dbReference type="EMBL" id="BAAARV010000081">
    <property type="protein sequence ID" value="GAA2376854.1"/>
    <property type="molecule type" value="Genomic_DNA"/>
</dbReference>
<protein>
    <submittedName>
        <fullName evidence="1">AAA family ATPase</fullName>
    </submittedName>
</protein>
<name>A0ABN3HDS4_9ACTN</name>
<proteinExistence type="predicted"/>
<dbReference type="RefSeq" id="WP_344617980.1">
    <property type="nucleotide sequence ID" value="NZ_BAAARV010000081.1"/>
</dbReference>
<evidence type="ECO:0000313" key="2">
    <source>
        <dbReference type="Proteomes" id="UP001501444"/>
    </source>
</evidence>
<dbReference type="SUPFAM" id="SSF52540">
    <property type="entry name" value="P-loop containing nucleoside triphosphate hydrolases"/>
    <property type="match status" value="1"/>
</dbReference>
<accession>A0ABN3HDS4</accession>
<comment type="caution">
    <text evidence="1">The sequence shown here is derived from an EMBL/GenBank/DDBJ whole genome shotgun (WGS) entry which is preliminary data.</text>
</comment>